<protein>
    <recommendedName>
        <fullName evidence="2">Endonuclease/exonuclease/phosphatase domain-containing protein</fullName>
    </recommendedName>
</protein>
<evidence type="ECO:0000313" key="4">
    <source>
        <dbReference type="Proteomes" id="UP000003163"/>
    </source>
</evidence>
<dbReference type="InterPro" id="IPR036691">
    <property type="entry name" value="Endo/exonu/phosph_ase_sf"/>
</dbReference>
<evidence type="ECO:0000313" key="3">
    <source>
        <dbReference type="EMBL" id="EJW01938.1"/>
    </source>
</evidence>
<organism evidence="3 4">
    <name type="scientific">Edhazardia aedis (strain USNM 41457)</name>
    <name type="common">Microsporidian parasite</name>
    <dbReference type="NCBI Taxonomy" id="1003232"/>
    <lineage>
        <taxon>Eukaryota</taxon>
        <taxon>Fungi</taxon>
        <taxon>Fungi incertae sedis</taxon>
        <taxon>Microsporidia</taxon>
        <taxon>Edhazardia</taxon>
    </lineage>
</organism>
<feature type="region of interest" description="Disordered" evidence="1">
    <location>
        <begin position="671"/>
        <end position="693"/>
    </location>
</feature>
<accession>J8ZQG0</accession>
<keyword evidence="4" id="KW-1185">Reference proteome</keyword>
<dbReference type="Pfam" id="PF03372">
    <property type="entry name" value="Exo_endo_phos"/>
    <property type="match status" value="1"/>
</dbReference>
<dbReference type="STRING" id="1003232.J8ZQG0"/>
<dbReference type="Gene3D" id="3.60.10.10">
    <property type="entry name" value="Endonuclease/exonuclease/phosphatase"/>
    <property type="match status" value="1"/>
</dbReference>
<proteinExistence type="predicted"/>
<dbReference type="EMBL" id="AFBI03000101">
    <property type="protein sequence ID" value="EJW01938.1"/>
    <property type="molecule type" value="Genomic_DNA"/>
</dbReference>
<dbReference type="SUPFAM" id="SSF56219">
    <property type="entry name" value="DNase I-like"/>
    <property type="match status" value="1"/>
</dbReference>
<dbReference type="GO" id="GO:0000175">
    <property type="term" value="F:3'-5'-RNA exonuclease activity"/>
    <property type="evidence" value="ECO:0007669"/>
    <property type="project" value="TreeGrafter"/>
</dbReference>
<feature type="compositionally biased region" description="Low complexity" evidence="1">
    <location>
        <begin position="672"/>
        <end position="683"/>
    </location>
</feature>
<dbReference type="VEuPathDB" id="MicrosporidiaDB:EDEG_03595"/>
<reference evidence="3 4" key="1">
    <citation type="submission" date="2011-08" db="EMBL/GenBank/DDBJ databases">
        <authorList>
            <person name="Liu Z.J."/>
            <person name="Shi F.L."/>
            <person name="Lu J.Q."/>
            <person name="Li M."/>
            <person name="Wang Z.L."/>
        </authorList>
    </citation>
    <scope>NUCLEOTIDE SEQUENCE [LARGE SCALE GENOMIC DNA]</scope>
    <source>
        <strain evidence="3 4">USNM 41457</strain>
    </source>
</reference>
<dbReference type="Gene3D" id="3.80.10.10">
    <property type="entry name" value="Ribonuclease Inhibitor"/>
    <property type="match status" value="1"/>
</dbReference>
<dbReference type="InterPro" id="IPR032675">
    <property type="entry name" value="LRR_dom_sf"/>
</dbReference>
<dbReference type="InterPro" id="IPR005135">
    <property type="entry name" value="Endo/exonuclease/phosphatase"/>
</dbReference>
<dbReference type="PANTHER" id="PTHR12121:SF100">
    <property type="entry name" value="POLY(A)-SPECIFIC RIBONUCLEASE"/>
    <property type="match status" value="1"/>
</dbReference>
<dbReference type="OrthoDB" id="428734at2759"/>
<name>J8ZQG0_EDHAE</name>
<gene>
    <name evidence="3" type="ORF">EDEG_03595</name>
</gene>
<dbReference type="SUPFAM" id="SSF52058">
    <property type="entry name" value="L domain-like"/>
    <property type="match status" value="1"/>
</dbReference>
<evidence type="ECO:0000256" key="1">
    <source>
        <dbReference type="SAM" id="MobiDB-lite"/>
    </source>
</evidence>
<reference evidence="4" key="2">
    <citation type="submission" date="2015-07" db="EMBL/GenBank/DDBJ databases">
        <title>Contrasting host-pathogen interactions and genome evolution in two generalist and specialist microsporidian pathogens of mosquitoes.</title>
        <authorList>
            <consortium name="The Broad Institute Genomics Platform"/>
            <consortium name="The Broad Institute Genome Sequencing Center for Infectious Disease"/>
            <person name="Cuomo C.A."/>
            <person name="Sanscrainte N.D."/>
            <person name="Goldberg J.M."/>
            <person name="Heiman D."/>
            <person name="Young S."/>
            <person name="Zeng Q."/>
            <person name="Becnel J.J."/>
            <person name="Birren B.W."/>
        </authorList>
    </citation>
    <scope>NUCLEOTIDE SEQUENCE [LARGE SCALE GENOMIC DNA]</scope>
    <source>
        <strain evidence="4">USNM 41457</strain>
    </source>
</reference>
<dbReference type="PANTHER" id="PTHR12121">
    <property type="entry name" value="CARBON CATABOLITE REPRESSOR PROTEIN 4"/>
    <property type="match status" value="1"/>
</dbReference>
<dbReference type="HOGENOM" id="CLU_291514_0_0_1"/>
<dbReference type="InParanoid" id="J8ZQG0"/>
<feature type="domain" description="Endonuclease/exonuclease/phosphatase" evidence="2">
    <location>
        <begin position="720"/>
        <end position="1024"/>
    </location>
</feature>
<dbReference type="AlphaFoldDB" id="J8ZQG0"/>
<dbReference type="InterPro" id="IPR050410">
    <property type="entry name" value="CCR4/nocturin_mRNA_transcr"/>
</dbReference>
<dbReference type="Proteomes" id="UP000003163">
    <property type="component" value="Unassembled WGS sequence"/>
</dbReference>
<sequence>MEKETKHGDRQQGDISINFYNKKYLKAFIRKNRAGNKIKTQDGLENDISNSKSFPIAKIEAKKLQFLDFQSIIALNSKIYSLFMRCNYEYLRILIINSRKLSNLSKNISRLKKLEMISLNNNDFNIFPIELTKCQNLKIIFFKKNQISLLPPEIFLLGSLKVLDVSDNPLSEPLQFIYQQSGLYGLRMYFQNQIEDSVDNAAHIWKNPHKRLGEIFYNKLNYEKTKYFNNESFLSKIDTFNDEKMQCKFGKDESSPEQILSQHDELKIINSHQFMRNKKNNNLENEKKIIQTLVRLLNDGIFPNNSIEKKYKKYSNDKQNNYSNNKQKNHLCCHDYTEFLILNCNSILKRYRSADNKYSDNNKCFLDKMERLKQTEAKIIKDMTINSESSLNASRFEKVTPKYNQFSENSEIEMTSPKPIKYSPNYYNQEFSSFKFDFMEEHCDFKDNKGYKINYYKGPNSFETIQFNMKEDGFVGSRKDNTEFKTEESNAKKEKKTNDIKSVHKKNCIIKNNQDIVKKLVFNNFTDMNSENIQTPVINFEKNYQKNTKNCLKHKKNDPGYKLFCFENFARDDLDSGYKKNVTKYMDLLENSIYNIQKDCKNDNLADVTSLFYEYELESIDEEENILMLVEEDMDDDLVPVLKKYDNMADLFLNVPKTEIAEKSNFRRQEYSDSSSILESASETNTDDASEISEPPVRYFEETPFCKKLNEKDQFFSLGSYNILCDKYATREQFYTVKPEYLLWEYRKTKILEEAYKYKFDILCIQEMETHAFHNFFDHNFRKELNYNSTFCAKSRYNSMDYYRQQRVDGCATFWNYKKFRHIQNFIVEYKYQVNELEKGRFNRVSYKRIIDKDNIAIITVLQLIDLTFVLKNRYVIVVNTHLTWNPEDKDVKLMQCLILMEHLKNIVNNYPEAGVFIAGDFNSLHNSGVYEILAYGHLKKSHPDFMDGYFGEFSDMGYKHEMGLKDTYGNFLPFTNYTASFREVIDYIFYNKRINLISVLGNISPNYFNGLYSLPSAHLPSDHIILGGKYQFKSSRNKKNKKTTQM</sequence>
<comment type="caution">
    <text evidence="3">The sequence shown here is derived from an EMBL/GenBank/DDBJ whole genome shotgun (WGS) entry which is preliminary data.</text>
</comment>
<evidence type="ECO:0000259" key="2">
    <source>
        <dbReference type="Pfam" id="PF03372"/>
    </source>
</evidence>